<keyword evidence="1" id="KW-1133">Transmembrane helix</keyword>
<dbReference type="Proteomes" id="UP000051647">
    <property type="component" value="Unassembled WGS sequence"/>
</dbReference>
<evidence type="ECO:0000313" key="3">
    <source>
        <dbReference type="Proteomes" id="UP000051647"/>
    </source>
</evidence>
<organism evidence="2 3">
    <name type="scientific">Companilactobacillus versmoldensis DSM 14857 = KCTC 3814</name>
    <dbReference type="NCBI Taxonomy" id="1423815"/>
    <lineage>
        <taxon>Bacteria</taxon>
        <taxon>Bacillati</taxon>
        <taxon>Bacillota</taxon>
        <taxon>Bacilli</taxon>
        <taxon>Lactobacillales</taxon>
        <taxon>Lactobacillaceae</taxon>
        <taxon>Companilactobacillus</taxon>
    </lineage>
</organism>
<comment type="caution">
    <text evidence="2">The sequence shown here is derived from an EMBL/GenBank/DDBJ whole genome shotgun (WGS) entry which is preliminary data.</text>
</comment>
<sequence>MDKKLLIGLGLAVSTGGAALIVLGAFKTVRKVKVRRKRKQLKKLAKKYFKGNQKVLDIIDGLSSFEVRVIFKIWEKTGQKAQNFKFPEAISSKLPDVVKG</sequence>
<evidence type="ECO:0000313" key="2">
    <source>
        <dbReference type="EMBL" id="KRL66431.1"/>
    </source>
</evidence>
<dbReference type="EMBL" id="AZFA01000014">
    <property type="protein sequence ID" value="KRL66431.1"/>
    <property type="molecule type" value="Genomic_DNA"/>
</dbReference>
<dbReference type="AlphaFoldDB" id="A0A0R1SBE1"/>
<protein>
    <submittedName>
        <fullName evidence="2">Uncharacterized protein</fullName>
    </submittedName>
</protein>
<dbReference type="STRING" id="1423815.FC27_GL000573"/>
<proteinExistence type="predicted"/>
<dbReference type="RefSeq" id="WP_010624848.1">
    <property type="nucleotide sequence ID" value="NZ_AZFA01000014.1"/>
</dbReference>
<accession>A0A0R1SBE1</accession>
<keyword evidence="3" id="KW-1185">Reference proteome</keyword>
<name>A0A0R1SBE1_9LACO</name>
<gene>
    <name evidence="2" type="ORF">FC27_GL000573</name>
</gene>
<keyword evidence="1" id="KW-0472">Membrane</keyword>
<evidence type="ECO:0000256" key="1">
    <source>
        <dbReference type="SAM" id="Phobius"/>
    </source>
</evidence>
<dbReference type="OrthoDB" id="2299564at2"/>
<dbReference type="PATRIC" id="fig|1423815.3.peg.581"/>
<reference evidence="2 3" key="1">
    <citation type="journal article" date="2015" name="Genome Announc.">
        <title>Expanding the biotechnology potential of lactobacilli through comparative genomics of 213 strains and associated genera.</title>
        <authorList>
            <person name="Sun Z."/>
            <person name="Harris H.M."/>
            <person name="McCann A."/>
            <person name="Guo C."/>
            <person name="Argimon S."/>
            <person name="Zhang W."/>
            <person name="Yang X."/>
            <person name="Jeffery I.B."/>
            <person name="Cooney J.C."/>
            <person name="Kagawa T.F."/>
            <person name="Liu W."/>
            <person name="Song Y."/>
            <person name="Salvetti E."/>
            <person name="Wrobel A."/>
            <person name="Rasinkangas P."/>
            <person name="Parkhill J."/>
            <person name="Rea M.C."/>
            <person name="O'Sullivan O."/>
            <person name="Ritari J."/>
            <person name="Douillard F.P."/>
            <person name="Paul Ross R."/>
            <person name="Yang R."/>
            <person name="Briner A.E."/>
            <person name="Felis G.E."/>
            <person name="de Vos W.M."/>
            <person name="Barrangou R."/>
            <person name="Klaenhammer T.R."/>
            <person name="Caufield P.W."/>
            <person name="Cui Y."/>
            <person name="Zhang H."/>
            <person name="O'Toole P.W."/>
        </authorList>
    </citation>
    <scope>NUCLEOTIDE SEQUENCE [LARGE SCALE GENOMIC DNA]</scope>
    <source>
        <strain evidence="2 3">DSM 14857</strain>
    </source>
</reference>
<keyword evidence="1" id="KW-0812">Transmembrane</keyword>
<feature type="transmembrane region" description="Helical" evidence="1">
    <location>
        <begin position="6"/>
        <end position="29"/>
    </location>
</feature>